<evidence type="ECO:0000313" key="2">
    <source>
        <dbReference type="EMBL" id="KAL1581807.1"/>
    </source>
</evidence>
<dbReference type="PANTHER" id="PTHR32026">
    <property type="entry name" value="METHYLTRANSFERASE-LIKE PROTEIN 24"/>
    <property type="match status" value="1"/>
</dbReference>
<dbReference type="EMBL" id="JAAQHG020000151">
    <property type="protein sequence ID" value="KAL1581807.1"/>
    <property type="molecule type" value="Genomic_DNA"/>
</dbReference>
<organism evidence="2 3">
    <name type="scientific">Cladosporium halotolerans</name>
    <dbReference type="NCBI Taxonomy" id="1052096"/>
    <lineage>
        <taxon>Eukaryota</taxon>
        <taxon>Fungi</taxon>
        <taxon>Dikarya</taxon>
        <taxon>Ascomycota</taxon>
        <taxon>Pezizomycotina</taxon>
        <taxon>Dothideomycetes</taxon>
        <taxon>Dothideomycetidae</taxon>
        <taxon>Cladosporiales</taxon>
        <taxon>Cladosporiaceae</taxon>
        <taxon>Cladosporium</taxon>
    </lineage>
</organism>
<dbReference type="PANTHER" id="PTHR32026:SF10">
    <property type="entry name" value="METHYLTRANSFERASE-LIKE PROTEIN 24-RELATED"/>
    <property type="match status" value="1"/>
</dbReference>
<feature type="domain" description="Methyltransferase" evidence="1">
    <location>
        <begin position="25"/>
        <end position="173"/>
    </location>
</feature>
<comment type="caution">
    <text evidence="2">The sequence shown here is derived from an EMBL/GenBank/DDBJ whole genome shotgun (WGS) entry which is preliminary data.</text>
</comment>
<dbReference type="AlphaFoldDB" id="A0AB34KD31"/>
<dbReference type="InterPro" id="IPR026913">
    <property type="entry name" value="METTL24"/>
</dbReference>
<protein>
    <recommendedName>
        <fullName evidence="1">Methyltransferase domain-containing protein</fullName>
    </recommendedName>
</protein>
<sequence>MLAASFNKKPNKPIQEFIYPYNVGDLLRPTFFCPFDMERIGKLGDGGKWVCGMSRLEAQSHGPSSDANPDATLVVYSFGVEHDSSFEAALLARLNAEIWGFDYSVDGWADEVPPNSRAHFTKAAISATTDRQQSPPKLAVHDIMAANGHDFIHIMKMDIEGSEFEALEAFIAWAEEAGKKVLPVGQLLLELHLVTGDGRPSTVDALVKWSRGWRNLA</sequence>
<dbReference type="RefSeq" id="XP_069224916.1">
    <property type="nucleotide sequence ID" value="XM_069378067.1"/>
</dbReference>
<dbReference type="Pfam" id="PF13383">
    <property type="entry name" value="Methyltransf_22"/>
    <property type="match status" value="1"/>
</dbReference>
<dbReference type="GeneID" id="96010905"/>
<evidence type="ECO:0000313" key="3">
    <source>
        <dbReference type="Proteomes" id="UP000803884"/>
    </source>
</evidence>
<dbReference type="InterPro" id="IPR025714">
    <property type="entry name" value="Methyltranfer_dom"/>
</dbReference>
<proteinExistence type="predicted"/>
<gene>
    <name evidence="2" type="ORF">WHR41_09464</name>
</gene>
<dbReference type="Proteomes" id="UP000803884">
    <property type="component" value="Unassembled WGS sequence"/>
</dbReference>
<name>A0AB34KD31_9PEZI</name>
<evidence type="ECO:0000259" key="1">
    <source>
        <dbReference type="Pfam" id="PF13383"/>
    </source>
</evidence>
<keyword evidence="3" id="KW-1185">Reference proteome</keyword>
<accession>A0AB34KD31</accession>
<reference evidence="2 3" key="1">
    <citation type="journal article" date="2020" name="Microbiol. Resour. Announc.">
        <title>Draft Genome Sequence of a Cladosporium Species Isolated from the Mesophotic Ascidian Didemnum maculosum.</title>
        <authorList>
            <person name="Gioti A."/>
            <person name="Siaperas R."/>
            <person name="Nikolaivits E."/>
            <person name="Le Goff G."/>
            <person name="Ouazzani J."/>
            <person name="Kotoulas G."/>
            <person name="Topakas E."/>
        </authorList>
    </citation>
    <scope>NUCLEOTIDE SEQUENCE [LARGE SCALE GENOMIC DNA]</scope>
    <source>
        <strain evidence="2 3">TM138-S3</strain>
    </source>
</reference>